<sequence length="224" mass="25664">MNKKAVTDTIVPKINTVVTKISTVVTKETPSDKTLVLRVQEGDVASFELLVIKYQNRIIRLLNRLIRNQQEVEDIAQEVFIKAYRAIGNFRGDSAFYTWIYRIAINTGKNYLETLGKQNFIIKDITVDDDKNNSHEEYVSNLDTPELELMSKQTANIINKVTQSLPNELREALVLREVEGLSYDDIATIMECPVGTVRSRIFRAREAISVKLKPFLESPKGKRW</sequence>
<comment type="similarity">
    <text evidence="1 6">Belongs to the sigma-70 factor family. ECF subfamily.</text>
</comment>
<evidence type="ECO:0000256" key="4">
    <source>
        <dbReference type="ARBA" id="ARBA00023125"/>
    </source>
</evidence>
<dbReference type="GO" id="GO:0006352">
    <property type="term" value="P:DNA-templated transcription initiation"/>
    <property type="evidence" value="ECO:0007669"/>
    <property type="project" value="InterPro"/>
</dbReference>
<dbReference type="PATRIC" id="fig|1561003.3.peg.772"/>
<dbReference type="Gene3D" id="1.10.1740.10">
    <property type="match status" value="1"/>
</dbReference>
<dbReference type="PANTHER" id="PTHR43133">
    <property type="entry name" value="RNA POLYMERASE ECF-TYPE SIGMA FACTO"/>
    <property type="match status" value="1"/>
</dbReference>
<dbReference type="InterPro" id="IPR013249">
    <property type="entry name" value="RNA_pol_sigma70_r4_t2"/>
</dbReference>
<evidence type="ECO:0000256" key="2">
    <source>
        <dbReference type="ARBA" id="ARBA00023015"/>
    </source>
</evidence>
<dbReference type="STRING" id="1561003.Ark11_0764"/>
<dbReference type="NCBIfam" id="TIGR02939">
    <property type="entry name" value="RpoE_Sigma70"/>
    <property type="match status" value="1"/>
</dbReference>
<keyword evidence="5 6" id="KW-0804">Transcription</keyword>
<evidence type="ECO:0000256" key="5">
    <source>
        <dbReference type="ARBA" id="ARBA00023163"/>
    </source>
</evidence>
<dbReference type="PANTHER" id="PTHR43133:SF53">
    <property type="entry name" value="ECF RNA POLYMERASE SIGMA-E FACTOR"/>
    <property type="match status" value="1"/>
</dbReference>
<dbReference type="InterPro" id="IPR014284">
    <property type="entry name" value="RNA_pol_sigma-70_dom"/>
</dbReference>
<evidence type="ECO:0000259" key="7">
    <source>
        <dbReference type="Pfam" id="PF04542"/>
    </source>
</evidence>
<reference evidence="10" key="1">
    <citation type="submission" date="2015-11" db="EMBL/GenBank/DDBJ databases">
        <authorList>
            <person name="Seth-Smith H.M.B."/>
        </authorList>
    </citation>
    <scope>NUCLEOTIDE SEQUENCE [LARGE SCALE GENOMIC DNA]</scope>
    <source>
        <strain evidence="10">2013Ark11</strain>
    </source>
</reference>
<dbReference type="InterPro" id="IPR014286">
    <property type="entry name" value="RNA_pol_sigma70_RpoE"/>
</dbReference>
<dbReference type="OrthoDB" id="9780326at2"/>
<dbReference type="NCBIfam" id="TIGR02937">
    <property type="entry name" value="sigma70-ECF"/>
    <property type="match status" value="1"/>
</dbReference>
<gene>
    <name evidence="9" type="primary">rpoE</name>
    <name evidence="9" type="ORF">Ark11_0764</name>
</gene>
<dbReference type="GO" id="GO:0003677">
    <property type="term" value="F:DNA binding"/>
    <property type="evidence" value="ECO:0007669"/>
    <property type="project" value="UniProtKB-KW"/>
</dbReference>
<dbReference type="PROSITE" id="PS01063">
    <property type="entry name" value="SIGMA70_ECF"/>
    <property type="match status" value="1"/>
</dbReference>
<keyword evidence="2 6" id="KW-0805">Transcription regulation</keyword>
<dbReference type="InterPro" id="IPR013325">
    <property type="entry name" value="RNA_pol_sigma_r2"/>
</dbReference>
<proteinExistence type="inferred from homology"/>
<dbReference type="GO" id="GO:0016987">
    <property type="term" value="F:sigma factor activity"/>
    <property type="evidence" value="ECO:0007669"/>
    <property type="project" value="UniProtKB-KW"/>
</dbReference>
<accession>A0A0S4M5S1</accession>
<dbReference type="InterPro" id="IPR013324">
    <property type="entry name" value="RNA_pol_sigma_r3/r4-like"/>
</dbReference>
<dbReference type="Pfam" id="PF08281">
    <property type="entry name" value="Sigma70_r4_2"/>
    <property type="match status" value="1"/>
</dbReference>
<evidence type="ECO:0000259" key="8">
    <source>
        <dbReference type="Pfam" id="PF08281"/>
    </source>
</evidence>
<dbReference type="InterPro" id="IPR007627">
    <property type="entry name" value="RNA_pol_sigma70_r2"/>
</dbReference>
<dbReference type="CDD" id="cd06171">
    <property type="entry name" value="Sigma70_r4"/>
    <property type="match status" value="1"/>
</dbReference>
<dbReference type="Pfam" id="PF04542">
    <property type="entry name" value="Sigma70_r2"/>
    <property type="match status" value="1"/>
</dbReference>
<keyword evidence="10" id="KW-1185">Reference proteome</keyword>
<dbReference type="AlphaFoldDB" id="A0A0S4M5S1"/>
<dbReference type="SUPFAM" id="SSF88659">
    <property type="entry name" value="Sigma3 and sigma4 domains of RNA polymerase sigma factors"/>
    <property type="match status" value="1"/>
</dbReference>
<dbReference type="InterPro" id="IPR039425">
    <property type="entry name" value="RNA_pol_sigma-70-like"/>
</dbReference>
<evidence type="ECO:0000313" key="10">
    <source>
        <dbReference type="Proteomes" id="UP000198651"/>
    </source>
</evidence>
<feature type="domain" description="RNA polymerase sigma factor 70 region 4 type 2" evidence="8">
    <location>
        <begin position="160"/>
        <end position="207"/>
    </location>
</feature>
<name>A0A0S4M5S1_9BURK</name>
<feature type="domain" description="RNA polymerase sigma-70 region 2" evidence="7">
    <location>
        <begin position="50"/>
        <end position="114"/>
    </location>
</feature>
<keyword evidence="4 6" id="KW-0238">DNA-binding</keyword>
<dbReference type="Gene3D" id="1.10.10.10">
    <property type="entry name" value="Winged helix-like DNA-binding domain superfamily/Winged helix DNA-binding domain"/>
    <property type="match status" value="1"/>
</dbReference>
<keyword evidence="3 6" id="KW-0731">Sigma factor</keyword>
<evidence type="ECO:0000256" key="3">
    <source>
        <dbReference type="ARBA" id="ARBA00023082"/>
    </source>
</evidence>
<protein>
    <recommendedName>
        <fullName evidence="6">RNA polymerase sigma factor</fullName>
    </recommendedName>
</protein>
<evidence type="ECO:0000256" key="6">
    <source>
        <dbReference type="RuleBase" id="RU000716"/>
    </source>
</evidence>
<dbReference type="EMBL" id="LN906597">
    <property type="protein sequence ID" value="CUT17597.1"/>
    <property type="molecule type" value="Genomic_DNA"/>
</dbReference>
<dbReference type="Proteomes" id="UP000198651">
    <property type="component" value="Chromosome I"/>
</dbReference>
<evidence type="ECO:0000256" key="1">
    <source>
        <dbReference type="ARBA" id="ARBA00010641"/>
    </source>
</evidence>
<evidence type="ECO:0000313" key="9">
    <source>
        <dbReference type="EMBL" id="CUT17597.1"/>
    </source>
</evidence>
<dbReference type="InterPro" id="IPR000838">
    <property type="entry name" value="RNA_pol_sigma70_ECF_CS"/>
</dbReference>
<dbReference type="InterPro" id="IPR036388">
    <property type="entry name" value="WH-like_DNA-bd_sf"/>
</dbReference>
<dbReference type="RefSeq" id="WP_092342984.1">
    <property type="nucleotide sequence ID" value="NZ_FLSL01000100.1"/>
</dbReference>
<organism evidence="9 10">
    <name type="scientific">Candidatus Ichthyocystis hellenicum</name>
    <dbReference type="NCBI Taxonomy" id="1561003"/>
    <lineage>
        <taxon>Bacteria</taxon>
        <taxon>Pseudomonadati</taxon>
        <taxon>Pseudomonadota</taxon>
        <taxon>Betaproteobacteria</taxon>
        <taxon>Burkholderiales</taxon>
        <taxon>Candidatus Ichthyocystis</taxon>
    </lineage>
</organism>
<dbReference type="SUPFAM" id="SSF88946">
    <property type="entry name" value="Sigma2 domain of RNA polymerase sigma factors"/>
    <property type="match status" value="1"/>
</dbReference>